<evidence type="ECO:0000313" key="2">
    <source>
        <dbReference type="EMBL" id="MDT2546457.1"/>
    </source>
</evidence>
<gene>
    <name evidence="2" type="ORF">P7D69_19110</name>
</gene>
<sequence>MYINVSEELVKRLEEYQNSRIVLDLDDGVGRYSKAGSCALNISFRLLILDEDQDHSDYTLDVESNIGNIGIKEHSKLYLEDEMSLIFDPRMSLIKLKGPSGMIDGNVQMIDLREKKEQAQ</sequence>
<organism evidence="2 3">
    <name type="scientific">Enterococcus raffinosus</name>
    <dbReference type="NCBI Taxonomy" id="71452"/>
    <lineage>
        <taxon>Bacteria</taxon>
        <taxon>Bacillati</taxon>
        <taxon>Bacillota</taxon>
        <taxon>Bacilli</taxon>
        <taxon>Lactobacillales</taxon>
        <taxon>Enterococcaceae</taxon>
        <taxon>Enterococcus</taxon>
    </lineage>
</organism>
<feature type="domain" description="Core" evidence="1">
    <location>
        <begin position="1"/>
        <end position="110"/>
    </location>
</feature>
<protein>
    <submittedName>
        <fullName evidence="2">Iron-sulfur cluster biosynthesis family protein</fullName>
    </submittedName>
</protein>
<evidence type="ECO:0000259" key="1">
    <source>
        <dbReference type="Pfam" id="PF01521"/>
    </source>
</evidence>
<dbReference type="InterPro" id="IPR000361">
    <property type="entry name" value="ATAP_core_dom"/>
</dbReference>
<dbReference type="Pfam" id="PF01521">
    <property type="entry name" value="Fe-S_biosyn"/>
    <property type="match status" value="1"/>
</dbReference>
<dbReference type="GeneID" id="67039119"/>
<dbReference type="Proteomes" id="UP001254770">
    <property type="component" value="Unassembled WGS sequence"/>
</dbReference>
<accession>A0AAP5KE09</accession>
<proteinExistence type="predicted"/>
<evidence type="ECO:0000313" key="3">
    <source>
        <dbReference type="Proteomes" id="UP001254770"/>
    </source>
</evidence>
<dbReference type="AlphaFoldDB" id="A0AAP5KE09"/>
<dbReference type="EMBL" id="JARPXL010000032">
    <property type="protein sequence ID" value="MDT2546457.1"/>
    <property type="molecule type" value="Genomic_DNA"/>
</dbReference>
<name>A0AAP5KE09_9ENTE</name>
<reference evidence="2" key="1">
    <citation type="submission" date="2023-03" db="EMBL/GenBank/DDBJ databases">
        <authorList>
            <person name="Shen W."/>
            <person name="Cai J."/>
        </authorList>
    </citation>
    <scope>NUCLEOTIDE SEQUENCE</scope>
    <source>
        <strain evidence="2">Y15</strain>
    </source>
</reference>
<comment type="caution">
    <text evidence="2">The sequence shown here is derived from an EMBL/GenBank/DDBJ whole genome shotgun (WGS) entry which is preliminary data.</text>
</comment>
<dbReference type="RefSeq" id="WP_218256713.1">
    <property type="nucleotide sequence ID" value="NZ_CP072888.1"/>
</dbReference>